<reference evidence="3" key="1">
    <citation type="journal article" date="2019" name="Int. J. Syst. Evol. Microbiol.">
        <title>The Global Catalogue of Microorganisms (GCM) 10K type strain sequencing project: providing services to taxonomists for standard genome sequencing and annotation.</title>
        <authorList>
            <consortium name="The Broad Institute Genomics Platform"/>
            <consortium name="The Broad Institute Genome Sequencing Center for Infectious Disease"/>
            <person name="Wu L."/>
            <person name="Ma J."/>
        </authorList>
    </citation>
    <scope>NUCLEOTIDE SEQUENCE [LARGE SCALE GENOMIC DNA]</scope>
    <source>
        <strain evidence="3">JCM 16548</strain>
    </source>
</reference>
<sequence length="136" mass="14131">MQSSDGGEGEFGSHWVVGPALQCEVAGAAERHLADQGAGHLAVTGGQAQQQRVETVPDPSRLVDELVAGTDEPLQVRVEMGGVHLGQIRFPQGHASDDDGITPLVFARSPAASAPFGGQAGWPHPLRLRRQPGTAG</sequence>
<comment type="caution">
    <text evidence="2">The sequence shown here is derived from an EMBL/GenBank/DDBJ whole genome shotgun (WGS) entry which is preliminary data.</text>
</comment>
<evidence type="ECO:0000313" key="2">
    <source>
        <dbReference type="EMBL" id="GAA3718567.1"/>
    </source>
</evidence>
<feature type="region of interest" description="Disordered" evidence="1">
    <location>
        <begin position="112"/>
        <end position="136"/>
    </location>
</feature>
<dbReference type="EMBL" id="BAAAYX010000026">
    <property type="protein sequence ID" value="GAA3718567.1"/>
    <property type="molecule type" value="Genomic_DNA"/>
</dbReference>
<feature type="region of interest" description="Disordered" evidence="1">
    <location>
        <begin position="37"/>
        <end position="57"/>
    </location>
</feature>
<accession>A0ABP7EIS6</accession>
<evidence type="ECO:0000313" key="3">
    <source>
        <dbReference type="Proteomes" id="UP001500051"/>
    </source>
</evidence>
<keyword evidence="3" id="KW-1185">Reference proteome</keyword>
<gene>
    <name evidence="2" type="ORF">GCM10022204_43290</name>
</gene>
<dbReference type="Proteomes" id="UP001500051">
    <property type="component" value="Unassembled WGS sequence"/>
</dbReference>
<organism evidence="2 3">
    <name type="scientific">Microlunatus aurantiacus</name>
    <dbReference type="NCBI Taxonomy" id="446786"/>
    <lineage>
        <taxon>Bacteria</taxon>
        <taxon>Bacillati</taxon>
        <taxon>Actinomycetota</taxon>
        <taxon>Actinomycetes</taxon>
        <taxon>Propionibacteriales</taxon>
        <taxon>Propionibacteriaceae</taxon>
        <taxon>Microlunatus</taxon>
    </lineage>
</organism>
<proteinExistence type="predicted"/>
<protein>
    <submittedName>
        <fullName evidence="2">Uncharacterized protein</fullName>
    </submittedName>
</protein>
<evidence type="ECO:0000256" key="1">
    <source>
        <dbReference type="SAM" id="MobiDB-lite"/>
    </source>
</evidence>
<name>A0ABP7EIS6_9ACTN</name>